<dbReference type="Pfam" id="PF00854">
    <property type="entry name" value="PTR2"/>
    <property type="match status" value="2"/>
</dbReference>
<proteinExistence type="inferred from homology"/>
<keyword evidence="5 7" id="KW-0472">Membrane</keyword>
<organism evidence="8 9">
    <name type="scientific">Cyclotella cryptica</name>
    <dbReference type="NCBI Taxonomy" id="29204"/>
    <lineage>
        <taxon>Eukaryota</taxon>
        <taxon>Sar</taxon>
        <taxon>Stramenopiles</taxon>
        <taxon>Ochrophyta</taxon>
        <taxon>Bacillariophyta</taxon>
        <taxon>Coscinodiscophyceae</taxon>
        <taxon>Thalassiosirophycidae</taxon>
        <taxon>Stephanodiscales</taxon>
        <taxon>Stephanodiscaceae</taxon>
        <taxon>Cyclotella</taxon>
    </lineage>
</organism>
<dbReference type="EMBL" id="JABMIG020000208">
    <property type="protein sequence ID" value="KAL3785831.1"/>
    <property type="molecule type" value="Genomic_DNA"/>
</dbReference>
<dbReference type="PANTHER" id="PTHR11654">
    <property type="entry name" value="OLIGOPEPTIDE TRANSPORTER-RELATED"/>
    <property type="match status" value="1"/>
</dbReference>
<feature type="transmembrane region" description="Helical" evidence="7">
    <location>
        <begin position="65"/>
        <end position="87"/>
    </location>
</feature>
<evidence type="ECO:0000256" key="5">
    <source>
        <dbReference type="ARBA" id="ARBA00023136"/>
    </source>
</evidence>
<keyword evidence="9" id="KW-1185">Reference proteome</keyword>
<dbReference type="AlphaFoldDB" id="A0ABD3PDJ6"/>
<evidence type="ECO:0000313" key="9">
    <source>
        <dbReference type="Proteomes" id="UP001516023"/>
    </source>
</evidence>
<reference evidence="8 9" key="1">
    <citation type="journal article" date="2020" name="G3 (Bethesda)">
        <title>Improved Reference Genome for Cyclotella cryptica CCMP332, a Model for Cell Wall Morphogenesis, Salinity Adaptation, and Lipid Production in Diatoms (Bacillariophyta).</title>
        <authorList>
            <person name="Roberts W.R."/>
            <person name="Downey K.M."/>
            <person name="Ruck E.C."/>
            <person name="Traller J.C."/>
            <person name="Alverson A.J."/>
        </authorList>
    </citation>
    <scope>NUCLEOTIDE SEQUENCE [LARGE SCALE GENOMIC DNA]</scope>
    <source>
        <strain evidence="8 9">CCMP332</strain>
    </source>
</reference>
<dbReference type="InterPro" id="IPR000109">
    <property type="entry name" value="POT_fam"/>
</dbReference>
<evidence type="ECO:0000256" key="6">
    <source>
        <dbReference type="SAM" id="MobiDB-lite"/>
    </source>
</evidence>
<evidence type="ECO:0000256" key="4">
    <source>
        <dbReference type="ARBA" id="ARBA00022989"/>
    </source>
</evidence>
<evidence type="ECO:0000256" key="2">
    <source>
        <dbReference type="ARBA" id="ARBA00005982"/>
    </source>
</evidence>
<comment type="similarity">
    <text evidence="2">Belongs to the major facilitator superfamily. Proton-dependent oligopeptide transporter (POT/PTR) (TC 2.A.17) family.</text>
</comment>
<evidence type="ECO:0000256" key="1">
    <source>
        <dbReference type="ARBA" id="ARBA00004141"/>
    </source>
</evidence>
<accession>A0ABD3PDJ6</accession>
<dbReference type="GO" id="GO:0016020">
    <property type="term" value="C:membrane"/>
    <property type="evidence" value="ECO:0007669"/>
    <property type="project" value="UniProtKB-SubCell"/>
</dbReference>
<comment type="subcellular location">
    <subcellularLocation>
        <location evidence="1">Membrane</location>
        <topology evidence="1">Multi-pass membrane protein</topology>
    </subcellularLocation>
</comment>
<dbReference type="FunFam" id="1.20.1250.20:FF:000782">
    <property type="entry name" value="Proton-dependent oligopeptide transport family protein"/>
    <property type="match status" value="1"/>
</dbReference>
<dbReference type="SUPFAM" id="SSF103473">
    <property type="entry name" value="MFS general substrate transporter"/>
    <property type="match status" value="1"/>
</dbReference>
<evidence type="ECO:0000256" key="3">
    <source>
        <dbReference type="ARBA" id="ARBA00022692"/>
    </source>
</evidence>
<feature type="region of interest" description="Disordered" evidence="6">
    <location>
        <begin position="535"/>
        <end position="568"/>
    </location>
</feature>
<sequence>MSSNKEIELDKLSSTLSDAFPGDVSTPEQLSLLPEEFLATPTNDERPLLHTDADGNSYTYPLNPLYYSVFLILILELLERFSFYGLYMTQTNYLTGSYDENWNADMSSMEAASLVSLSTAVAYTVPFVGGLLADSYLGDYKTILLGTVVFYLPGLFLIASSTTPNWWLGKEEFNVKAYKVSLLFFWPIGTGIVKSVVNVFGARQYHPVLQRSMIESFYVRFYMVINVGAVAGCIVIPVVARSSITVAYTIPFVLLLVAVSFFIFGSNRYVNVVPQSGDEASDLQVSRGIPEDLNEKDKASFIDVAKVCMLIVPFNIAYSQCPTTFMVQGAVMKPYLGFIEAPNLDILDAVSVLVSGYVVSTYVYPYLARRNIKLATGIKFALGSALGALAILWSLLVEQMIHSEYARSGDRINVLWQAPSYILIGAGEIFSISTAYEVAFTASPPNKKAFACAFNLFCIGGIPNILSLGLYRLCEQWFQNSSGSGNIRMVKDYAEAHVVNYFVVLLGIVVFGVGVNLLPSVGSWIASVERRAAEASVANTPKPTPKSTPKMRQQSKNSGSAKETDPLLFAKSHKKYLEQGKGPQIYRMNTMKAAVGRSRKK</sequence>
<name>A0ABD3PDJ6_9STRA</name>
<dbReference type="Gene3D" id="1.20.1250.20">
    <property type="entry name" value="MFS general substrate transporter like domains"/>
    <property type="match status" value="1"/>
</dbReference>
<gene>
    <name evidence="8" type="ORF">HJC23_012386</name>
</gene>
<feature type="transmembrane region" description="Helical" evidence="7">
    <location>
        <begin position="148"/>
        <end position="168"/>
    </location>
</feature>
<evidence type="ECO:0000256" key="7">
    <source>
        <dbReference type="SAM" id="Phobius"/>
    </source>
</evidence>
<feature type="transmembrane region" description="Helical" evidence="7">
    <location>
        <begin position="221"/>
        <end position="239"/>
    </location>
</feature>
<evidence type="ECO:0000313" key="8">
    <source>
        <dbReference type="EMBL" id="KAL3785831.1"/>
    </source>
</evidence>
<protein>
    <submittedName>
        <fullName evidence="8">Uncharacterized protein</fullName>
    </submittedName>
</protein>
<feature type="transmembrane region" description="Helical" evidence="7">
    <location>
        <begin position="346"/>
        <end position="368"/>
    </location>
</feature>
<feature type="transmembrane region" description="Helical" evidence="7">
    <location>
        <begin position="449"/>
        <end position="471"/>
    </location>
</feature>
<feature type="transmembrane region" description="Helical" evidence="7">
    <location>
        <begin position="246"/>
        <end position="264"/>
    </location>
</feature>
<dbReference type="Proteomes" id="UP001516023">
    <property type="component" value="Unassembled WGS sequence"/>
</dbReference>
<feature type="transmembrane region" description="Helical" evidence="7">
    <location>
        <begin position="108"/>
        <end position="128"/>
    </location>
</feature>
<comment type="caution">
    <text evidence="8">The sequence shown here is derived from an EMBL/GenBank/DDBJ whole genome shotgun (WGS) entry which is preliminary data.</text>
</comment>
<keyword evidence="3 7" id="KW-0812">Transmembrane</keyword>
<keyword evidence="4 7" id="KW-1133">Transmembrane helix</keyword>
<feature type="transmembrane region" description="Helical" evidence="7">
    <location>
        <begin position="498"/>
        <end position="521"/>
    </location>
</feature>
<feature type="transmembrane region" description="Helical" evidence="7">
    <location>
        <begin position="380"/>
        <end position="401"/>
    </location>
</feature>
<feature type="compositionally biased region" description="Polar residues" evidence="6">
    <location>
        <begin position="551"/>
        <end position="561"/>
    </location>
</feature>
<feature type="transmembrane region" description="Helical" evidence="7">
    <location>
        <begin position="180"/>
        <end position="201"/>
    </location>
</feature>
<dbReference type="InterPro" id="IPR036259">
    <property type="entry name" value="MFS_trans_sf"/>
</dbReference>